<dbReference type="Pfam" id="PF03591">
    <property type="entry name" value="AzlC"/>
    <property type="match status" value="1"/>
</dbReference>
<organism evidence="9 10">
    <name type="scientific">Bradyrhizobium rifense</name>
    <dbReference type="NCBI Taxonomy" id="515499"/>
    <lineage>
        <taxon>Bacteria</taxon>
        <taxon>Pseudomonadati</taxon>
        <taxon>Pseudomonadota</taxon>
        <taxon>Alphaproteobacteria</taxon>
        <taxon>Hyphomicrobiales</taxon>
        <taxon>Nitrobacteraceae</taxon>
        <taxon>Bradyrhizobium</taxon>
    </lineage>
</organism>
<dbReference type="OrthoDB" id="9803444at2"/>
<feature type="transmembrane region" description="Helical" evidence="8">
    <location>
        <begin position="52"/>
        <end position="75"/>
    </location>
</feature>
<dbReference type="AlphaFoldDB" id="A0A5D3K6E8"/>
<comment type="similarity">
    <text evidence="2">Belongs to the AzlC family.</text>
</comment>
<comment type="subcellular location">
    <subcellularLocation>
        <location evidence="1">Cell membrane</location>
        <topology evidence="1">Multi-pass membrane protein</topology>
    </subcellularLocation>
</comment>
<sequence>MVMTMRIANSSSSSCTTAAFRQGFFAALPFIASNGIAGIAMGVAYRSLELGFVPAVLFSLVVYSATAQAVTLGLWALPPPVAALMFACVATNARYLVMGAQLRQLFPDISRRVMLPILFLLADASWLMTVAEAERGRRDAGYLLGCSLPMAIGWIGGTALGYALPLRPHGPFAIAAAFLPFAFVAALLPTQWRGRKSLLPWTVSAAVGIAVASKLDQSWAMLIGGGAGMFVNLLCGDDA</sequence>
<evidence type="ECO:0000256" key="8">
    <source>
        <dbReference type="SAM" id="Phobius"/>
    </source>
</evidence>
<keyword evidence="5 8" id="KW-0812">Transmembrane</keyword>
<evidence type="ECO:0000256" key="4">
    <source>
        <dbReference type="ARBA" id="ARBA00022475"/>
    </source>
</evidence>
<evidence type="ECO:0000256" key="5">
    <source>
        <dbReference type="ARBA" id="ARBA00022692"/>
    </source>
</evidence>
<dbReference type="GO" id="GO:1903785">
    <property type="term" value="P:L-valine transmembrane transport"/>
    <property type="evidence" value="ECO:0007669"/>
    <property type="project" value="TreeGrafter"/>
</dbReference>
<evidence type="ECO:0000256" key="3">
    <source>
        <dbReference type="ARBA" id="ARBA00022448"/>
    </source>
</evidence>
<dbReference type="RefSeq" id="WP_148776073.1">
    <property type="nucleotide sequence ID" value="NZ_VSSS01000051.1"/>
</dbReference>
<name>A0A5D3K6E8_9BRAD</name>
<dbReference type="EMBL" id="VSSS01000051">
    <property type="protein sequence ID" value="TYL90708.1"/>
    <property type="molecule type" value="Genomic_DNA"/>
</dbReference>
<feature type="transmembrane region" description="Helical" evidence="8">
    <location>
        <begin position="140"/>
        <end position="164"/>
    </location>
</feature>
<keyword evidence="10" id="KW-1185">Reference proteome</keyword>
<evidence type="ECO:0000256" key="1">
    <source>
        <dbReference type="ARBA" id="ARBA00004651"/>
    </source>
</evidence>
<evidence type="ECO:0000313" key="10">
    <source>
        <dbReference type="Proteomes" id="UP000324758"/>
    </source>
</evidence>
<dbReference type="Proteomes" id="UP000324758">
    <property type="component" value="Unassembled WGS sequence"/>
</dbReference>
<keyword evidence="4" id="KW-1003">Cell membrane</keyword>
<reference evidence="9 10" key="1">
    <citation type="submission" date="2019-08" db="EMBL/GenBank/DDBJ databases">
        <title>Bradyrhizobium hipponensis sp. nov., a rhizobium isolated from a Lupinus angustifolius root nodule in Tunisia.</title>
        <authorList>
            <person name="Off K."/>
            <person name="Rejili M."/>
            <person name="Mars M."/>
            <person name="Brachmann A."/>
            <person name="Marin M."/>
        </authorList>
    </citation>
    <scope>NUCLEOTIDE SEQUENCE [LARGE SCALE GENOMIC DNA]</scope>
    <source>
        <strain evidence="9 10">CTAW71</strain>
    </source>
</reference>
<dbReference type="InterPro" id="IPR011606">
    <property type="entry name" value="Brnchd-chn_aa_trnsp_permease"/>
</dbReference>
<proteinExistence type="inferred from homology"/>
<keyword evidence="3" id="KW-0813">Transport</keyword>
<keyword evidence="6 8" id="KW-1133">Transmembrane helix</keyword>
<evidence type="ECO:0000256" key="7">
    <source>
        <dbReference type="ARBA" id="ARBA00023136"/>
    </source>
</evidence>
<accession>A0A5D3K6E8</accession>
<dbReference type="GO" id="GO:0005886">
    <property type="term" value="C:plasma membrane"/>
    <property type="evidence" value="ECO:0007669"/>
    <property type="project" value="UniProtKB-SubCell"/>
</dbReference>
<feature type="transmembrane region" description="Helical" evidence="8">
    <location>
        <begin position="24"/>
        <end position="45"/>
    </location>
</feature>
<protein>
    <recommendedName>
        <fullName evidence="11">AzlC family ABC transporter permease</fullName>
    </recommendedName>
</protein>
<dbReference type="PANTHER" id="PTHR34979">
    <property type="entry name" value="INNER MEMBRANE PROTEIN YGAZ"/>
    <property type="match status" value="1"/>
</dbReference>
<keyword evidence="7 8" id="KW-0472">Membrane</keyword>
<evidence type="ECO:0008006" key="11">
    <source>
        <dbReference type="Google" id="ProtNLM"/>
    </source>
</evidence>
<evidence type="ECO:0000313" key="9">
    <source>
        <dbReference type="EMBL" id="TYL90708.1"/>
    </source>
</evidence>
<dbReference type="PANTHER" id="PTHR34979:SF1">
    <property type="entry name" value="INNER MEMBRANE PROTEIN YGAZ"/>
    <property type="match status" value="1"/>
</dbReference>
<evidence type="ECO:0000256" key="6">
    <source>
        <dbReference type="ARBA" id="ARBA00022989"/>
    </source>
</evidence>
<feature type="transmembrane region" description="Helical" evidence="8">
    <location>
        <begin position="171"/>
        <end position="192"/>
    </location>
</feature>
<gene>
    <name evidence="9" type="ORF">FXB40_31960</name>
</gene>
<comment type="caution">
    <text evidence="9">The sequence shown here is derived from an EMBL/GenBank/DDBJ whole genome shotgun (WGS) entry which is preliminary data.</text>
</comment>
<evidence type="ECO:0000256" key="2">
    <source>
        <dbReference type="ARBA" id="ARBA00010735"/>
    </source>
</evidence>